<dbReference type="Pfam" id="PF04678">
    <property type="entry name" value="MCU"/>
    <property type="match status" value="1"/>
</dbReference>
<evidence type="ECO:0000256" key="15">
    <source>
        <dbReference type="RuleBase" id="RU367035"/>
    </source>
</evidence>
<evidence type="ECO:0000256" key="4">
    <source>
        <dbReference type="ARBA" id="ARBA00022568"/>
    </source>
</evidence>
<name>A0AAW1DTP6_9HEMI</name>
<keyword evidence="9 15" id="KW-1133">Transmembrane helix</keyword>
<evidence type="ECO:0000256" key="10">
    <source>
        <dbReference type="ARBA" id="ARBA00023065"/>
    </source>
</evidence>
<comment type="similarity">
    <text evidence="2 15">Belongs to the MCU (TC 1.A.77) family.</text>
</comment>
<evidence type="ECO:0000259" key="17">
    <source>
        <dbReference type="Pfam" id="PF04678"/>
    </source>
</evidence>
<sequence>MVTLEIDRGISKVSIPLPSTNRNVLFSLRPHKNTVGDLMTMLKQEDPSIGRVSIQTKGGIQMATSNSIEDLIEDDFQMTINDKKYYVKIPERSIEKVDLDKLADIRHIVNQLYTALNVPDYLVTREKELEEQLEAANKELEPLEKARRELDAKANRKTNLLAWAGLGYMSIQFGILARLTWWEYSWDIMEPVTYFVTYGTTMAAYAYYVLTKQEYILPDVSDRQHLIDLHQRAKKIGLDLDQYNKLKATVVQLERDLKRIRDPLLPYIPPRSRQSKYPSGLSKTSTFKRTKNNIFSFFSSLIKTGSPKGGHVPFK</sequence>
<keyword evidence="8 15" id="KW-0106">Calcium</keyword>
<keyword evidence="11 15" id="KW-0496">Mitochondrion</keyword>
<feature type="coiled-coil region" evidence="16">
    <location>
        <begin position="126"/>
        <end position="153"/>
    </location>
</feature>
<keyword evidence="16" id="KW-0175">Coiled coil</keyword>
<comment type="domain">
    <text evidence="15">The selectivity filter, in which calcium ions are arranged in single file, is composed of two acidic rings separated by one helical turn along the central axis of the channel pore.</text>
</comment>
<proteinExistence type="inferred from homology"/>
<keyword evidence="5 15" id="KW-0107">Calcium channel</keyword>
<dbReference type="GO" id="GO:1990246">
    <property type="term" value="C:uniplex complex"/>
    <property type="evidence" value="ECO:0007669"/>
    <property type="project" value="TreeGrafter"/>
</dbReference>
<comment type="function">
    <text evidence="15">Mitochondrial inner membrane calcium uniporter that mediates calcium uptake into mitochondria. Mitochondrial calcium homeostasis plays key roles in cellular physiology and regulates cell bioenergetics, cytoplasmic calcium signals and activation of cell death pathways.</text>
</comment>
<dbReference type="Proteomes" id="UP001461498">
    <property type="component" value="Unassembled WGS sequence"/>
</dbReference>
<dbReference type="PANTHER" id="PTHR13462">
    <property type="entry name" value="CALCIUM UNIPORTER PROTEIN, MITOCHONDRIAL"/>
    <property type="match status" value="1"/>
</dbReference>
<keyword evidence="10 15" id="KW-0406">Ion transport</keyword>
<keyword evidence="6 15" id="KW-0812">Transmembrane</keyword>
<reference evidence="18 19" key="1">
    <citation type="submission" date="2022-12" db="EMBL/GenBank/DDBJ databases">
        <title>Chromosome-level genome assembly of true bugs.</title>
        <authorList>
            <person name="Ma L."/>
            <person name="Li H."/>
        </authorList>
    </citation>
    <scope>NUCLEOTIDE SEQUENCE [LARGE SCALE GENOMIC DNA]</scope>
    <source>
        <strain evidence="18">Lab_2022b</strain>
    </source>
</reference>
<evidence type="ECO:0000256" key="6">
    <source>
        <dbReference type="ARBA" id="ARBA00022692"/>
    </source>
</evidence>
<dbReference type="GO" id="GO:0051560">
    <property type="term" value="P:mitochondrial calcium ion homeostasis"/>
    <property type="evidence" value="ECO:0007669"/>
    <property type="project" value="UniProtKB-UniRule"/>
</dbReference>
<evidence type="ECO:0000313" key="18">
    <source>
        <dbReference type="EMBL" id="KAK9512574.1"/>
    </source>
</evidence>
<feature type="transmembrane region" description="Helical" evidence="15">
    <location>
        <begin position="192"/>
        <end position="210"/>
    </location>
</feature>
<keyword evidence="19" id="KW-1185">Reference proteome</keyword>
<organism evidence="18 19">
    <name type="scientific">Rhynocoris fuscipes</name>
    <dbReference type="NCBI Taxonomy" id="488301"/>
    <lineage>
        <taxon>Eukaryota</taxon>
        <taxon>Metazoa</taxon>
        <taxon>Ecdysozoa</taxon>
        <taxon>Arthropoda</taxon>
        <taxon>Hexapoda</taxon>
        <taxon>Insecta</taxon>
        <taxon>Pterygota</taxon>
        <taxon>Neoptera</taxon>
        <taxon>Paraneoptera</taxon>
        <taxon>Hemiptera</taxon>
        <taxon>Heteroptera</taxon>
        <taxon>Panheteroptera</taxon>
        <taxon>Cimicomorpha</taxon>
        <taxon>Reduviidae</taxon>
        <taxon>Harpactorinae</taxon>
        <taxon>Harpactorini</taxon>
        <taxon>Rhynocoris</taxon>
    </lineage>
</organism>
<evidence type="ECO:0000256" key="13">
    <source>
        <dbReference type="ARBA" id="ARBA00023303"/>
    </source>
</evidence>
<comment type="catalytic activity">
    <reaction evidence="14">
        <text>Ca(2+)(in) = Ca(2+)(out)</text>
        <dbReference type="Rhea" id="RHEA:29671"/>
        <dbReference type="ChEBI" id="CHEBI:29108"/>
    </reaction>
</comment>
<evidence type="ECO:0000256" key="1">
    <source>
        <dbReference type="ARBA" id="ARBA00004448"/>
    </source>
</evidence>
<feature type="transmembrane region" description="Helical" evidence="15">
    <location>
        <begin position="160"/>
        <end position="180"/>
    </location>
</feature>
<evidence type="ECO:0000256" key="16">
    <source>
        <dbReference type="SAM" id="Coils"/>
    </source>
</evidence>
<evidence type="ECO:0000256" key="2">
    <source>
        <dbReference type="ARBA" id="ARBA00005653"/>
    </source>
</evidence>
<keyword evidence="4 15" id="KW-0109">Calcium transport</keyword>
<dbReference type="PANTHER" id="PTHR13462:SF10">
    <property type="entry name" value="CALCIUM UNIPORTER PROTEIN, MITOCHONDRIAL"/>
    <property type="match status" value="1"/>
</dbReference>
<keyword evidence="12 15" id="KW-0472">Membrane</keyword>
<evidence type="ECO:0000256" key="3">
    <source>
        <dbReference type="ARBA" id="ARBA00022448"/>
    </source>
</evidence>
<evidence type="ECO:0000313" key="19">
    <source>
        <dbReference type="Proteomes" id="UP001461498"/>
    </source>
</evidence>
<evidence type="ECO:0000256" key="7">
    <source>
        <dbReference type="ARBA" id="ARBA00022792"/>
    </source>
</evidence>
<dbReference type="InterPro" id="IPR039055">
    <property type="entry name" value="MCU_fam"/>
</dbReference>
<dbReference type="AlphaFoldDB" id="A0AAW1DTP6"/>
<feature type="domain" description="Calcium uniporter protein C-terminal" evidence="17">
    <location>
        <begin position="45"/>
        <end position="246"/>
    </location>
</feature>
<dbReference type="EMBL" id="JAPXFL010000001">
    <property type="protein sequence ID" value="KAK9512574.1"/>
    <property type="molecule type" value="Genomic_DNA"/>
</dbReference>
<keyword evidence="13 15" id="KW-0407">Ion channel</keyword>
<gene>
    <name evidence="18" type="ORF">O3M35_000970</name>
</gene>
<evidence type="ECO:0000256" key="5">
    <source>
        <dbReference type="ARBA" id="ARBA00022673"/>
    </source>
</evidence>
<accession>A0AAW1DTP6</accession>
<keyword evidence="3 15" id="KW-0813">Transport</keyword>
<evidence type="ECO:0000256" key="11">
    <source>
        <dbReference type="ARBA" id="ARBA00023128"/>
    </source>
</evidence>
<keyword evidence="7 15" id="KW-0999">Mitochondrion inner membrane</keyword>
<comment type="caution">
    <text evidence="18">The sequence shown here is derived from an EMBL/GenBank/DDBJ whole genome shotgun (WGS) entry which is preliminary data.</text>
</comment>
<protein>
    <recommendedName>
        <fullName evidence="15">Calcium uniporter protein</fullName>
    </recommendedName>
</protein>
<dbReference type="GO" id="GO:0005262">
    <property type="term" value="F:calcium channel activity"/>
    <property type="evidence" value="ECO:0007669"/>
    <property type="project" value="UniProtKB-UniRule"/>
</dbReference>
<dbReference type="GO" id="GO:0015292">
    <property type="term" value="F:uniporter activity"/>
    <property type="evidence" value="ECO:0007669"/>
    <property type="project" value="UniProtKB-UniRule"/>
</dbReference>
<dbReference type="GO" id="GO:0036444">
    <property type="term" value="P:calcium import into the mitochondrion"/>
    <property type="evidence" value="ECO:0007669"/>
    <property type="project" value="TreeGrafter"/>
</dbReference>
<comment type="subcellular location">
    <subcellularLocation>
        <location evidence="1 15">Mitochondrion inner membrane</location>
        <topology evidence="1 15">Multi-pass membrane protein</topology>
    </subcellularLocation>
</comment>
<evidence type="ECO:0000256" key="12">
    <source>
        <dbReference type="ARBA" id="ARBA00023136"/>
    </source>
</evidence>
<dbReference type="InterPro" id="IPR006769">
    <property type="entry name" value="MCU_C"/>
</dbReference>
<evidence type="ECO:0000256" key="9">
    <source>
        <dbReference type="ARBA" id="ARBA00022989"/>
    </source>
</evidence>
<evidence type="ECO:0000256" key="8">
    <source>
        <dbReference type="ARBA" id="ARBA00022837"/>
    </source>
</evidence>
<evidence type="ECO:0000256" key="14">
    <source>
        <dbReference type="ARBA" id="ARBA00036634"/>
    </source>
</evidence>